<organism evidence="3 4">
    <name type="scientific">Aldrovandia affinis</name>
    <dbReference type="NCBI Taxonomy" id="143900"/>
    <lineage>
        <taxon>Eukaryota</taxon>
        <taxon>Metazoa</taxon>
        <taxon>Chordata</taxon>
        <taxon>Craniata</taxon>
        <taxon>Vertebrata</taxon>
        <taxon>Euteleostomi</taxon>
        <taxon>Actinopterygii</taxon>
        <taxon>Neopterygii</taxon>
        <taxon>Teleostei</taxon>
        <taxon>Notacanthiformes</taxon>
        <taxon>Halosauridae</taxon>
        <taxon>Aldrovandia</taxon>
    </lineage>
</organism>
<evidence type="ECO:0000256" key="1">
    <source>
        <dbReference type="SAM" id="MobiDB-lite"/>
    </source>
</evidence>
<dbReference type="SMART" id="SM00450">
    <property type="entry name" value="RHOD"/>
    <property type="match status" value="1"/>
</dbReference>
<evidence type="ECO:0000313" key="4">
    <source>
        <dbReference type="Proteomes" id="UP001221898"/>
    </source>
</evidence>
<dbReference type="Proteomes" id="UP001221898">
    <property type="component" value="Unassembled WGS sequence"/>
</dbReference>
<dbReference type="EMBL" id="JAINUG010000043">
    <property type="protein sequence ID" value="KAJ8406511.1"/>
    <property type="molecule type" value="Genomic_DNA"/>
</dbReference>
<name>A0AAD7WRA1_9TELE</name>
<sequence length="229" mass="25265">MAGEKERDRRKVMDAQRLAALLQRGAGRALVIDSRTFSEYNAAHVLGSVNVCCSKLLKRRLQQDKVSVTELLQPNGKAKVNLCRKQEVVVYDQGTKDASLLSKDSFVCILLGKLEDSFHQVSLLTDLSLRERPGVLQQPTRCTDELSGMTRAPTCRTPAEHADDARLAQGGGSRSSLQRSGAHEGCARERVPWTKPDSFVFLFSVLCVCERNRAALCPACDRGHDVVPE</sequence>
<dbReference type="Pfam" id="PF00581">
    <property type="entry name" value="Rhodanese"/>
    <property type="match status" value="1"/>
</dbReference>
<dbReference type="FunFam" id="3.40.250.10:FF:000020">
    <property type="entry name" value="Dual specificity protein phosphatase 8"/>
    <property type="match status" value="1"/>
</dbReference>
<comment type="caution">
    <text evidence="3">The sequence shown here is derived from an EMBL/GenBank/DDBJ whole genome shotgun (WGS) entry which is preliminary data.</text>
</comment>
<keyword evidence="4" id="KW-1185">Reference proteome</keyword>
<gene>
    <name evidence="3" type="ORF">AAFF_G00300850</name>
</gene>
<evidence type="ECO:0000259" key="2">
    <source>
        <dbReference type="PROSITE" id="PS50206"/>
    </source>
</evidence>
<dbReference type="InterPro" id="IPR001763">
    <property type="entry name" value="Rhodanese-like_dom"/>
</dbReference>
<proteinExistence type="predicted"/>
<protein>
    <recommendedName>
        <fullName evidence="2">Rhodanese domain-containing protein</fullName>
    </recommendedName>
</protein>
<dbReference type="InterPro" id="IPR036873">
    <property type="entry name" value="Rhodanese-like_dom_sf"/>
</dbReference>
<accession>A0AAD7WRA1</accession>
<dbReference type="AlphaFoldDB" id="A0AAD7WRA1"/>
<dbReference type="Gene3D" id="3.40.250.10">
    <property type="entry name" value="Rhodanese-like domain"/>
    <property type="match status" value="1"/>
</dbReference>
<dbReference type="CDD" id="cd01446">
    <property type="entry name" value="DSP_MapKP"/>
    <property type="match status" value="1"/>
</dbReference>
<evidence type="ECO:0000313" key="3">
    <source>
        <dbReference type="EMBL" id="KAJ8406511.1"/>
    </source>
</evidence>
<reference evidence="3" key="1">
    <citation type="journal article" date="2023" name="Science">
        <title>Genome structures resolve the early diversification of teleost fishes.</title>
        <authorList>
            <person name="Parey E."/>
            <person name="Louis A."/>
            <person name="Montfort J."/>
            <person name="Bouchez O."/>
            <person name="Roques C."/>
            <person name="Iampietro C."/>
            <person name="Lluch J."/>
            <person name="Castinel A."/>
            <person name="Donnadieu C."/>
            <person name="Desvignes T."/>
            <person name="Floi Bucao C."/>
            <person name="Jouanno E."/>
            <person name="Wen M."/>
            <person name="Mejri S."/>
            <person name="Dirks R."/>
            <person name="Jansen H."/>
            <person name="Henkel C."/>
            <person name="Chen W.J."/>
            <person name="Zahm M."/>
            <person name="Cabau C."/>
            <person name="Klopp C."/>
            <person name="Thompson A.W."/>
            <person name="Robinson-Rechavi M."/>
            <person name="Braasch I."/>
            <person name="Lecointre G."/>
            <person name="Bobe J."/>
            <person name="Postlethwait J.H."/>
            <person name="Berthelot C."/>
            <person name="Roest Crollius H."/>
            <person name="Guiguen Y."/>
        </authorList>
    </citation>
    <scope>NUCLEOTIDE SEQUENCE</scope>
    <source>
        <strain evidence="3">NC1722</strain>
    </source>
</reference>
<feature type="domain" description="Rhodanese" evidence="2">
    <location>
        <begin position="25"/>
        <end position="99"/>
    </location>
</feature>
<feature type="region of interest" description="Disordered" evidence="1">
    <location>
        <begin position="147"/>
        <end position="181"/>
    </location>
</feature>
<dbReference type="SUPFAM" id="SSF52821">
    <property type="entry name" value="Rhodanese/Cell cycle control phosphatase"/>
    <property type="match status" value="1"/>
</dbReference>
<dbReference type="PROSITE" id="PS50206">
    <property type="entry name" value="RHODANESE_3"/>
    <property type="match status" value="1"/>
</dbReference>